<dbReference type="HOGENOM" id="CLU_002245_0_0_1"/>
<dbReference type="Gene3D" id="1.20.1070.10">
    <property type="entry name" value="Rhodopsin 7-helix transmembrane proteins"/>
    <property type="match status" value="2"/>
</dbReference>
<evidence type="ECO:0000256" key="6">
    <source>
        <dbReference type="ARBA" id="ARBA00023136"/>
    </source>
</evidence>
<evidence type="ECO:0000256" key="5">
    <source>
        <dbReference type="ARBA" id="ARBA00022989"/>
    </source>
</evidence>
<evidence type="ECO:0000256" key="2">
    <source>
        <dbReference type="ARBA" id="ARBA00022614"/>
    </source>
</evidence>
<keyword evidence="4" id="KW-0677">Repeat</keyword>
<dbReference type="Ensembl" id="ENSCINT00000023863.2">
    <property type="protein sequence ID" value="ENSCINP00000023617.2"/>
    <property type="gene ID" value="ENSCING00000012722.2"/>
</dbReference>
<keyword evidence="6 9" id="KW-0472">Membrane</keyword>
<keyword evidence="2" id="KW-0433">Leucine-rich repeat</keyword>
<name>F7AT69_CIOIN</name>
<evidence type="ECO:0000256" key="4">
    <source>
        <dbReference type="ARBA" id="ARBA00022737"/>
    </source>
</evidence>
<evidence type="ECO:0000313" key="12">
    <source>
        <dbReference type="Proteomes" id="UP000008144"/>
    </source>
</evidence>
<comment type="caution">
    <text evidence="8">Lacks conserved residue(s) required for the propagation of feature annotation.</text>
</comment>
<dbReference type="GeneTree" id="ENSGT00940000163045"/>
<keyword evidence="7 8" id="KW-1015">Disulfide bond</keyword>
<dbReference type="GO" id="GO:0005886">
    <property type="term" value="C:plasma membrane"/>
    <property type="evidence" value="ECO:0000318"/>
    <property type="project" value="GO_Central"/>
</dbReference>
<feature type="transmembrane region" description="Helical" evidence="9">
    <location>
        <begin position="204"/>
        <end position="232"/>
    </location>
</feature>
<evidence type="ECO:0000256" key="3">
    <source>
        <dbReference type="ARBA" id="ARBA00022692"/>
    </source>
</evidence>
<dbReference type="PROSITE" id="PS50068">
    <property type="entry name" value="LDLRA_2"/>
    <property type="match status" value="1"/>
</dbReference>
<dbReference type="GO" id="GO:0008528">
    <property type="term" value="F:G protein-coupled peptide receptor activity"/>
    <property type="evidence" value="ECO:0000318"/>
    <property type="project" value="GO_Central"/>
</dbReference>
<feature type="domain" description="G-protein coupled receptors family 1 profile" evidence="10">
    <location>
        <begin position="185"/>
        <end position="509"/>
    </location>
</feature>
<dbReference type="EMBL" id="EAAA01000284">
    <property type="status" value="NOT_ANNOTATED_CDS"/>
    <property type="molecule type" value="Genomic_DNA"/>
</dbReference>
<comment type="subcellular location">
    <subcellularLocation>
        <location evidence="1">Membrane</location>
    </subcellularLocation>
</comment>
<dbReference type="InterPro" id="IPR036055">
    <property type="entry name" value="LDL_receptor-like_sf"/>
</dbReference>
<keyword evidence="12" id="KW-1185">Reference proteome</keyword>
<reference evidence="11" key="2">
    <citation type="journal article" date="2008" name="Genome Biol.">
        <title>Improved genome assembly and evidence-based global gene model set for the chordate Ciona intestinalis: new insight into intron and operon populations.</title>
        <authorList>
            <person name="Satou Y."/>
            <person name="Mineta K."/>
            <person name="Ogasawara M."/>
            <person name="Sasakura Y."/>
            <person name="Shoguchi E."/>
            <person name="Ueno K."/>
            <person name="Yamada L."/>
            <person name="Matsumoto J."/>
            <person name="Wasserscheid J."/>
            <person name="Dewar K."/>
            <person name="Wiley G.B."/>
            <person name="Macmil S.L."/>
            <person name="Roe B.A."/>
            <person name="Zeller R.W."/>
            <person name="Hastings K.E."/>
            <person name="Lemaire P."/>
            <person name="Lindquist E."/>
            <person name="Endo T."/>
            <person name="Hotta K."/>
            <person name="Inaba K."/>
        </authorList>
    </citation>
    <scope>NUCLEOTIDE SEQUENCE [LARGE SCALE GENOMIC DNA]</scope>
    <source>
        <strain evidence="11">wild type</strain>
    </source>
</reference>
<reference evidence="11" key="4">
    <citation type="submission" date="2025-09" db="UniProtKB">
        <authorList>
            <consortium name="Ensembl"/>
        </authorList>
    </citation>
    <scope>IDENTIFICATION</scope>
</reference>
<dbReference type="SUPFAM" id="SSF81321">
    <property type="entry name" value="Family A G protein-coupled receptor-like"/>
    <property type="match status" value="1"/>
</dbReference>
<dbReference type="InterPro" id="IPR002172">
    <property type="entry name" value="LDrepeatLR_classA_rpt"/>
</dbReference>
<evidence type="ECO:0000256" key="7">
    <source>
        <dbReference type="ARBA" id="ARBA00023157"/>
    </source>
</evidence>
<reference evidence="12" key="1">
    <citation type="journal article" date="2002" name="Science">
        <title>The draft genome of Ciona intestinalis: insights into chordate and vertebrate origins.</title>
        <authorList>
            <person name="Dehal P."/>
            <person name="Satou Y."/>
            <person name="Campbell R.K."/>
            <person name="Chapman J."/>
            <person name="Degnan B."/>
            <person name="De Tomaso A."/>
            <person name="Davidson B."/>
            <person name="Di Gregorio A."/>
            <person name="Gelpke M."/>
            <person name="Goodstein D.M."/>
            <person name="Harafuji N."/>
            <person name="Hastings K.E."/>
            <person name="Ho I."/>
            <person name="Hotta K."/>
            <person name="Huang W."/>
            <person name="Kawashima T."/>
            <person name="Lemaire P."/>
            <person name="Martinez D."/>
            <person name="Meinertzhagen I.A."/>
            <person name="Necula S."/>
            <person name="Nonaka M."/>
            <person name="Putnam N."/>
            <person name="Rash S."/>
            <person name="Saiga H."/>
            <person name="Satake M."/>
            <person name="Terry A."/>
            <person name="Yamada L."/>
            <person name="Wang H.G."/>
            <person name="Awazu S."/>
            <person name="Azumi K."/>
            <person name="Boore J."/>
            <person name="Branno M."/>
            <person name="Chin-Bow S."/>
            <person name="DeSantis R."/>
            <person name="Doyle S."/>
            <person name="Francino P."/>
            <person name="Keys D.N."/>
            <person name="Haga S."/>
            <person name="Hayashi H."/>
            <person name="Hino K."/>
            <person name="Imai K.S."/>
            <person name="Inaba K."/>
            <person name="Kano S."/>
            <person name="Kobayashi K."/>
            <person name="Kobayashi M."/>
            <person name="Lee B.I."/>
            <person name="Makabe K.W."/>
            <person name="Manohar C."/>
            <person name="Matassi G."/>
            <person name="Medina M."/>
            <person name="Mochizuki Y."/>
            <person name="Mount S."/>
            <person name="Morishita T."/>
            <person name="Miura S."/>
            <person name="Nakayama A."/>
            <person name="Nishizaka S."/>
            <person name="Nomoto H."/>
            <person name="Ohta F."/>
            <person name="Oishi K."/>
            <person name="Rigoutsos I."/>
            <person name="Sano M."/>
            <person name="Sasaki A."/>
            <person name="Sasakura Y."/>
            <person name="Shoguchi E."/>
            <person name="Shin-i T."/>
            <person name="Spagnuolo A."/>
            <person name="Stainier D."/>
            <person name="Suzuki M.M."/>
            <person name="Tassy O."/>
            <person name="Takatori N."/>
            <person name="Tokuoka M."/>
            <person name="Yagi K."/>
            <person name="Yoshizaki F."/>
            <person name="Wada S."/>
            <person name="Zhang C."/>
            <person name="Hyatt P.D."/>
            <person name="Larimer F."/>
            <person name="Detter C."/>
            <person name="Doggett N."/>
            <person name="Glavina T."/>
            <person name="Hawkins T."/>
            <person name="Richardson P."/>
            <person name="Lucas S."/>
            <person name="Kohara Y."/>
            <person name="Levine M."/>
            <person name="Satoh N."/>
            <person name="Rokhsar D.S."/>
        </authorList>
    </citation>
    <scope>NUCLEOTIDE SEQUENCE [LARGE SCALE GENOMIC DNA]</scope>
</reference>
<sequence>WAPIEATACDGKPECIDMEDECLDSCGEKPYFCSKMGPTGLFTCSEQYTLPGRLICDGHKNCSKSGEDEIGCTNRFICKNETAKVYSVRKSQVCDFVADCEDQSDEADCHASHFYCEGGKPFFVDKRYMFDGKRDCEDGSDECPKDSFKGSVFSSAENMIESRFLQVMVWVMGILAIGGNAAVIVHTISLLCYHARRKLTKVAVVYSCLVLNLSIADLLMGVFLIALGIRSASTSGNYCLIDHSWRSGTPCSVLGTLAVLSSEVSLLTLAILSSYRMFCVIWPIQSRTLQVHFSIGLAVSTWIFAGTIAFIPLSKMFQEYFVTQTMLSTNPYFFTELVDKPAFTTFSKILLSYKNDTSPAVQQGNLFTWERMSKQLKDFNPEYKAISYLGYYSTHATCLPKLFVDKRDLGWQFSLTVTITNFILCLYIVGAYAVIFRPRQVNKSSVTSQGTRNMQKRIAILVATDCACWLPICLIAFLIFSGVEISNTVYSITAIIILPINSALNPLFYSNAVQILFTRIL</sequence>
<dbReference type="Proteomes" id="UP000008144">
    <property type="component" value="Chromosome 1"/>
</dbReference>
<dbReference type="PROSITE" id="PS50262">
    <property type="entry name" value="G_PROTEIN_RECEP_F1_2"/>
    <property type="match status" value="1"/>
</dbReference>
<dbReference type="AlphaFoldDB" id="F7AT69"/>
<proteinExistence type="predicted"/>
<dbReference type="InParanoid" id="F7AT69"/>
<dbReference type="STRING" id="7719.ENSCINP00000023617"/>
<dbReference type="FunFam" id="1.20.1070.10:FF:000589">
    <property type="entry name" value="Uncharacterized protein"/>
    <property type="match status" value="1"/>
</dbReference>
<evidence type="ECO:0000259" key="10">
    <source>
        <dbReference type="PROSITE" id="PS50262"/>
    </source>
</evidence>
<dbReference type="SUPFAM" id="SSF57424">
    <property type="entry name" value="LDL receptor-like module"/>
    <property type="match status" value="3"/>
</dbReference>
<dbReference type="Pfam" id="PF00057">
    <property type="entry name" value="Ldl_recept_a"/>
    <property type="match status" value="1"/>
</dbReference>
<keyword evidence="3 9" id="KW-0812">Transmembrane</keyword>
<feature type="transmembrane region" description="Helical" evidence="9">
    <location>
        <begin position="252"/>
        <end position="272"/>
    </location>
</feature>
<dbReference type="InterPro" id="IPR017452">
    <property type="entry name" value="GPCR_Rhodpsn_7TM"/>
</dbReference>
<evidence type="ECO:0000256" key="1">
    <source>
        <dbReference type="ARBA" id="ARBA00004370"/>
    </source>
</evidence>
<dbReference type="GO" id="GO:0007189">
    <property type="term" value="P:adenylate cyclase-activating G protein-coupled receptor signaling pathway"/>
    <property type="evidence" value="ECO:0000318"/>
    <property type="project" value="GO_Central"/>
</dbReference>
<evidence type="ECO:0000313" key="11">
    <source>
        <dbReference type="Ensembl" id="ENSCINP00000023617.2"/>
    </source>
</evidence>
<feature type="transmembrane region" description="Helical" evidence="9">
    <location>
        <begin position="409"/>
        <end position="437"/>
    </location>
</feature>
<dbReference type="CDD" id="cd00112">
    <property type="entry name" value="LDLa"/>
    <property type="match status" value="2"/>
</dbReference>
<evidence type="ECO:0000256" key="8">
    <source>
        <dbReference type="PROSITE-ProRule" id="PRU00124"/>
    </source>
</evidence>
<feature type="transmembrane region" description="Helical" evidence="9">
    <location>
        <begin position="489"/>
        <end position="509"/>
    </location>
</feature>
<feature type="disulfide bond" evidence="8">
    <location>
        <begin position="94"/>
        <end position="109"/>
    </location>
</feature>
<dbReference type="Gene3D" id="4.10.400.10">
    <property type="entry name" value="Low-density Lipoprotein Receptor"/>
    <property type="match status" value="2"/>
</dbReference>
<keyword evidence="5 9" id="KW-1133">Transmembrane helix</keyword>
<feature type="transmembrane region" description="Helical" evidence="9">
    <location>
        <begin position="458"/>
        <end position="483"/>
    </location>
</feature>
<feature type="transmembrane region" description="Helical" evidence="9">
    <location>
        <begin position="167"/>
        <end position="192"/>
    </location>
</feature>
<reference evidence="11" key="3">
    <citation type="submission" date="2025-08" db="UniProtKB">
        <authorList>
            <consortium name="Ensembl"/>
        </authorList>
    </citation>
    <scope>IDENTIFICATION</scope>
</reference>
<feature type="transmembrane region" description="Helical" evidence="9">
    <location>
        <begin position="293"/>
        <end position="313"/>
    </location>
</feature>
<evidence type="ECO:0000256" key="9">
    <source>
        <dbReference type="SAM" id="Phobius"/>
    </source>
</evidence>
<organism evidence="11 12">
    <name type="scientific">Ciona intestinalis</name>
    <name type="common">Transparent sea squirt</name>
    <name type="synonym">Ascidia intestinalis</name>
    <dbReference type="NCBI Taxonomy" id="7719"/>
    <lineage>
        <taxon>Eukaryota</taxon>
        <taxon>Metazoa</taxon>
        <taxon>Chordata</taxon>
        <taxon>Tunicata</taxon>
        <taxon>Ascidiacea</taxon>
        <taxon>Phlebobranchia</taxon>
        <taxon>Cionidae</taxon>
        <taxon>Ciona</taxon>
    </lineage>
</organism>
<dbReference type="PANTHER" id="PTHR24372">
    <property type="entry name" value="GLYCOPROTEIN HORMONE RECEPTOR"/>
    <property type="match status" value="1"/>
</dbReference>
<dbReference type="OMA" id="PECIDME"/>
<dbReference type="GO" id="GO:0009755">
    <property type="term" value="P:hormone-mediated signaling pathway"/>
    <property type="evidence" value="ECO:0000318"/>
    <property type="project" value="GO_Central"/>
</dbReference>
<dbReference type="InterPro" id="IPR000276">
    <property type="entry name" value="GPCR_Rhodpsn"/>
</dbReference>
<dbReference type="PANTHER" id="PTHR24372:SF77">
    <property type="entry name" value="G-PROTEIN COUPLED RECEPTORS FAMILY 1 PROFILE DOMAIN-CONTAINING PROTEIN"/>
    <property type="match status" value="1"/>
</dbReference>
<dbReference type="SMART" id="SM00192">
    <property type="entry name" value="LDLa"/>
    <property type="match status" value="2"/>
</dbReference>
<protein>
    <recommendedName>
        <fullName evidence="10">G-protein coupled receptors family 1 profile domain-containing protein</fullName>
    </recommendedName>
</protein>
<accession>F7AT69</accession>
<dbReference type="PRINTS" id="PR00237">
    <property type="entry name" value="GPCRRHODOPSN"/>
</dbReference>